<feature type="domain" description="Ribbon-helix-helix" evidence="2">
    <location>
        <begin position="6"/>
        <end position="68"/>
    </location>
</feature>
<dbReference type="OrthoDB" id="7477016at2"/>
<evidence type="ECO:0000259" key="2">
    <source>
        <dbReference type="Pfam" id="PF13467"/>
    </source>
</evidence>
<dbReference type="STRING" id="639283.Snov_3102"/>
<dbReference type="KEGG" id="sno:Snov_3102"/>
<evidence type="ECO:0000256" key="1">
    <source>
        <dbReference type="SAM" id="MobiDB-lite"/>
    </source>
</evidence>
<dbReference type="eggNOG" id="COG4321">
    <property type="taxonomic scope" value="Bacteria"/>
</dbReference>
<dbReference type="InterPro" id="IPR027373">
    <property type="entry name" value="RHH_dom"/>
</dbReference>
<accession>D7A7E6</accession>
<dbReference type="HOGENOM" id="CLU_155738_3_0_5"/>
<dbReference type="Gene3D" id="1.10.3990.20">
    <property type="entry name" value="protein bp1543"/>
    <property type="match status" value="1"/>
</dbReference>
<evidence type="ECO:0000313" key="4">
    <source>
        <dbReference type="Proteomes" id="UP000006633"/>
    </source>
</evidence>
<sequence>MKSPVVKRSIVIAGHKTSVSLEDQFWDALKEIAANRRSTLSEIVASIDSGRNQGNLSSAIRLYVLAHYRNPPNSRDTMEHVERHAPARSTVA</sequence>
<dbReference type="RefSeq" id="WP_013167880.1">
    <property type="nucleotide sequence ID" value="NC_014217.1"/>
</dbReference>
<dbReference type="Pfam" id="PF13467">
    <property type="entry name" value="RHH_4"/>
    <property type="match status" value="1"/>
</dbReference>
<dbReference type="Proteomes" id="UP000006633">
    <property type="component" value="Chromosome"/>
</dbReference>
<evidence type="ECO:0000313" key="3">
    <source>
        <dbReference type="EMBL" id="ADH90377.1"/>
    </source>
</evidence>
<dbReference type="EMBL" id="CP002026">
    <property type="protein sequence ID" value="ADH90377.1"/>
    <property type="molecule type" value="Genomic_DNA"/>
</dbReference>
<gene>
    <name evidence="3" type="ordered locus">Snov_3102</name>
</gene>
<dbReference type="AlphaFoldDB" id="D7A7E6"/>
<reference evidence="3 4" key="1">
    <citation type="journal article" date="2012" name="Stand. Genomic Sci.">
        <title>Complete genome sequence of the facultatively chemolithoautotrophic and methylotrophic alpha Proteobacterium Starkeya novella type strain (ATCC 8093(T)).</title>
        <authorList>
            <person name="Kappler U."/>
            <person name="Davenport K."/>
            <person name="Beatson S."/>
            <person name="Lucas S."/>
            <person name="Lapidus A."/>
            <person name="Copeland A."/>
            <person name="Berry K.W."/>
            <person name="Glavina Del Rio T."/>
            <person name="Hammon N."/>
            <person name="Dalin E."/>
            <person name="Tice H."/>
            <person name="Pitluck S."/>
            <person name="Richardson P."/>
            <person name="Bruce D."/>
            <person name="Goodwin L.A."/>
            <person name="Han C."/>
            <person name="Tapia R."/>
            <person name="Detter J.C."/>
            <person name="Chang Y.J."/>
            <person name="Jeffries C.D."/>
            <person name="Land M."/>
            <person name="Hauser L."/>
            <person name="Kyrpides N.C."/>
            <person name="Goker M."/>
            <person name="Ivanova N."/>
            <person name="Klenk H.P."/>
            <person name="Woyke T."/>
        </authorList>
    </citation>
    <scope>NUCLEOTIDE SEQUENCE [LARGE SCALE GENOMIC DNA]</scope>
    <source>
        <strain evidence="4">ATCC 8093 / DSM 506 / JCM 20403 / CCM 1077 / IAM 12100 / NBRC 12443 / NCIMB 10456</strain>
    </source>
</reference>
<proteinExistence type="predicted"/>
<keyword evidence="4" id="KW-1185">Reference proteome</keyword>
<feature type="region of interest" description="Disordered" evidence="1">
    <location>
        <begin position="72"/>
        <end position="92"/>
    </location>
</feature>
<dbReference type="InterPro" id="IPR038268">
    <property type="entry name" value="RHH_sf"/>
</dbReference>
<protein>
    <recommendedName>
        <fullName evidence="2">Ribbon-helix-helix domain-containing protein</fullName>
    </recommendedName>
</protein>
<organism evidence="3 4">
    <name type="scientific">Ancylobacter novellus (strain ATCC 8093 / DSM 506 / JCM 20403 / CCM 1077 / IAM 12100 / NBRC 12443 / NCIMB 10456)</name>
    <name type="common">Starkeya novella</name>
    <dbReference type="NCBI Taxonomy" id="639283"/>
    <lineage>
        <taxon>Bacteria</taxon>
        <taxon>Pseudomonadati</taxon>
        <taxon>Pseudomonadota</taxon>
        <taxon>Alphaproteobacteria</taxon>
        <taxon>Hyphomicrobiales</taxon>
        <taxon>Xanthobacteraceae</taxon>
        <taxon>Ancylobacter</taxon>
    </lineage>
</organism>
<name>D7A7E6_ANCN5</name>
<feature type="compositionally biased region" description="Basic and acidic residues" evidence="1">
    <location>
        <begin position="76"/>
        <end position="85"/>
    </location>
</feature>